<evidence type="ECO:0000313" key="2">
    <source>
        <dbReference type="EMBL" id="QPM67316.1"/>
    </source>
</evidence>
<reference evidence="2 3" key="1">
    <citation type="journal article" date="2021" name="Nat. Commun.">
        <title>Isolation of a member of the candidate phylum Atribacteria reveals a unique cell membrane structure.</title>
        <authorList>
            <person name="Taiki K."/>
            <person name="Nobu M.K."/>
            <person name="Kusada H."/>
            <person name="Meng X.-Y."/>
            <person name="Hosoki N."/>
            <person name="Uematsu K."/>
            <person name="Yoshioka H."/>
            <person name="Kamagata Y."/>
            <person name="Tamaki H."/>
        </authorList>
    </citation>
    <scope>NUCLEOTIDE SEQUENCE [LARGE SCALE GENOMIC DNA]</scope>
    <source>
        <strain evidence="2 3">RT761</strain>
    </source>
</reference>
<protein>
    <recommendedName>
        <fullName evidence="1">Polysaccharide pyruvyl transferase domain-containing protein</fullName>
    </recommendedName>
</protein>
<dbReference type="KEGG" id="alam:RT761_00517"/>
<keyword evidence="3" id="KW-1185">Reference proteome</keyword>
<dbReference type="PANTHER" id="PTHR36836">
    <property type="entry name" value="COLANIC ACID BIOSYNTHESIS PROTEIN WCAK"/>
    <property type="match status" value="1"/>
</dbReference>
<organism evidence="2 3">
    <name type="scientific">Atribacter laminatus</name>
    <dbReference type="NCBI Taxonomy" id="2847778"/>
    <lineage>
        <taxon>Bacteria</taxon>
        <taxon>Pseudomonadati</taxon>
        <taxon>Atribacterota</taxon>
        <taxon>Atribacteria</taxon>
        <taxon>Atribacterales</taxon>
        <taxon>Atribacteraceae</taxon>
        <taxon>Atribacter</taxon>
    </lineage>
</organism>
<dbReference type="EMBL" id="CP065383">
    <property type="protein sequence ID" value="QPM67316.1"/>
    <property type="molecule type" value="Genomic_DNA"/>
</dbReference>
<gene>
    <name evidence="2" type="ORF">RT761_00517</name>
</gene>
<dbReference type="SUPFAM" id="SSF53756">
    <property type="entry name" value="UDP-Glycosyltransferase/glycogen phosphorylase"/>
    <property type="match status" value="1"/>
</dbReference>
<evidence type="ECO:0000259" key="1">
    <source>
        <dbReference type="Pfam" id="PF04230"/>
    </source>
</evidence>
<proteinExistence type="predicted"/>
<dbReference type="AlphaFoldDB" id="A0A7T1AJZ0"/>
<dbReference type="PANTHER" id="PTHR36836:SF1">
    <property type="entry name" value="COLANIC ACID BIOSYNTHESIS PROTEIN WCAK"/>
    <property type="match status" value="1"/>
</dbReference>
<evidence type="ECO:0000313" key="3">
    <source>
        <dbReference type="Proteomes" id="UP000594463"/>
    </source>
</evidence>
<dbReference type="Pfam" id="PF04230">
    <property type="entry name" value="PS_pyruv_trans"/>
    <property type="match status" value="1"/>
</dbReference>
<dbReference type="Proteomes" id="UP000594463">
    <property type="component" value="Chromosome"/>
</dbReference>
<name>A0A7T1AJZ0_ATRLM</name>
<sequence length="419" mass="48217">MKIVITDHHCAAERGDSAILEGAIWCLKKFFPNADFVVMTEYPEAAEIINGVKANRQPMTNFKWNKWKMGLAMVYLLIGARLQKHKITVPKFKHPRIQPYLDADIVISKGGSFLSDYYAPDVLGRFWGLYFAEVLGKPVIIYAQSIGPFEKPFYRWIARYVLNKADLITLRDKESKGILDSIGVTRPPIYVTSDSAFAMPLTECKPMQMMRYEKIELNNKDQLKVSISVRQWGHYKTADGHKKYIKIIAALADWLIIEKNAKVIFASTCTGFAGYHNDDRVIAHEVINHMKHYEEKNPVILYGEYTPQELLAFYRTMDLHVGTRMHSNILAMLAKTPVVAIQYEFKTLGLLNFFDLENYLIDINQINLEILIKKVSEALTHNEQIKAKINEKLPHIKEKSEQNAELVFNLIKNKIGYIK</sequence>
<dbReference type="RefSeq" id="WP_218112528.1">
    <property type="nucleotide sequence ID" value="NZ_CP065383.1"/>
</dbReference>
<accession>A0A7T1AJZ0</accession>
<dbReference type="InterPro" id="IPR007345">
    <property type="entry name" value="Polysacch_pyruvyl_Trfase"/>
</dbReference>
<feature type="domain" description="Polysaccharide pyruvyl transferase" evidence="1">
    <location>
        <begin position="15"/>
        <end position="343"/>
    </location>
</feature>